<keyword evidence="3 7" id="KW-0812">Transmembrane</keyword>
<evidence type="ECO:0000256" key="7">
    <source>
        <dbReference type="SAM" id="Phobius"/>
    </source>
</evidence>
<evidence type="ECO:0008006" key="10">
    <source>
        <dbReference type="Google" id="ProtNLM"/>
    </source>
</evidence>
<dbReference type="InterPro" id="IPR004254">
    <property type="entry name" value="AdipoR/HlyIII-related"/>
</dbReference>
<dbReference type="PANTHER" id="PTHR20855">
    <property type="entry name" value="ADIPOR/PROGESTIN RECEPTOR-RELATED"/>
    <property type="match status" value="1"/>
</dbReference>
<evidence type="ECO:0000256" key="3">
    <source>
        <dbReference type="ARBA" id="ARBA00022692"/>
    </source>
</evidence>
<feature type="transmembrane region" description="Helical" evidence="7">
    <location>
        <begin position="200"/>
        <end position="220"/>
    </location>
</feature>
<protein>
    <recommendedName>
        <fullName evidence="10">HlyIII-domain-containing protein</fullName>
    </recommendedName>
</protein>
<feature type="binding site" evidence="6">
    <location>
        <position position="275"/>
    </location>
    <ligand>
        <name>Zn(2+)</name>
        <dbReference type="ChEBI" id="CHEBI:29105"/>
    </ligand>
</feature>
<evidence type="ECO:0000313" key="8">
    <source>
        <dbReference type="EMBL" id="RKP01149.1"/>
    </source>
</evidence>
<feature type="transmembrane region" description="Helical" evidence="7">
    <location>
        <begin position="232"/>
        <end position="253"/>
    </location>
</feature>
<name>A0A4V1IUN2_9FUNG</name>
<dbReference type="EMBL" id="ML014183">
    <property type="protein sequence ID" value="RKP01149.1"/>
    <property type="molecule type" value="Genomic_DNA"/>
</dbReference>
<comment type="subcellular location">
    <subcellularLocation>
        <location evidence="1">Membrane</location>
        <topology evidence="1">Multi-pass membrane protein</topology>
    </subcellularLocation>
</comment>
<proteinExistence type="inferred from homology"/>
<keyword evidence="6" id="KW-0479">Metal-binding</keyword>
<comment type="similarity">
    <text evidence="2">Belongs to the ADIPOR family.</text>
</comment>
<accession>A0A4V1IUN2</accession>
<gene>
    <name evidence="8" type="ORF">CXG81DRAFT_2125</name>
</gene>
<sequence>DAYWRRTHHHATHHLFWWQGGYCPVLEIEHVPRHLQDNTHILSGYRAYYSSKRSWASLFHMHNETFDIWTHVLSCLFALGLALTLWLPSAYTYLQFADRLVLTGFLLCASMTFICSSLFHLHMCQSHNAHVFYGCLDFSGISALILGTSATISYFIFYDMPVARNSWTVVLACVNTTGIFGPLFPIWSAPHFRKLRTWSYIISGCLSSGPFLHYLILSGFHHAALPSPTQNFFMPGLILMVLFYLFGAFIYMAQFPERMKPGAFDYLGHSHTIWHIFVSIAAYSHWHALLGAAQWR</sequence>
<evidence type="ECO:0000256" key="1">
    <source>
        <dbReference type="ARBA" id="ARBA00004141"/>
    </source>
</evidence>
<dbReference type="GO" id="GO:0046872">
    <property type="term" value="F:metal ion binding"/>
    <property type="evidence" value="ECO:0007669"/>
    <property type="project" value="UniProtKB-KW"/>
</dbReference>
<organism evidence="8 9">
    <name type="scientific">Caulochytrium protostelioides</name>
    <dbReference type="NCBI Taxonomy" id="1555241"/>
    <lineage>
        <taxon>Eukaryota</taxon>
        <taxon>Fungi</taxon>
        <taxon>Fungi incertae sedis</taxon>
        <taxon>Chytridiomycota</taxon>
        <taxon>Chytridiomycota incertae sedis</taxon>
        <taxon>Chytridiomycetes</taxon>
        <taxon>Caulochytriales</taxon>
        <taxon>Caulochytriaceae</taxon>
        <taxon>Caulochytrium</taxon>
    </lineage>
</organism>
<feature type="transmembrane region" description="Helical" evidence="7">
    <location>
        <begin position="100"/>
        <end position="119"/>
    </location>
</feature>
<evidence type="ECO:0000256" key="6">
    <source>
        <dbReference type="PIRSR" id="PIRSR604254-1"/>
    </source>
</evidence>
<keyword evidence="9" id="KW-1185">Reference proteome</keyword>
<feature type="transmembrane region" description="Helical" evidence="7">
    <location>
        <begin position="68"/>
        <end position="88"/>
    </location>
</feature>
<feature type="non-terminal residue" evidence="8">
    <location>
        <position position="296"/>
    </location>
</feature>
<feature type="transmembrane region" description="Helical" evidence="7">
    <location>
        <begin position="169"/>
        <end position="188"/>
    </location>
</feature>
<dbReference type="Proteomes" id="UP000274922">
    <property type="component" value="Unassembled WGS sequence"/>
</dbReference>
<keyword evidence="6" id="KW-0862">Zinc</keyword>
<feature type="binding site" evidence="6">
    <location>
        <position position="271"/>
    </location>
    <ligand>
        <name>Zn(2+)</name>
        <dbReference type="ChEBI" id="CHEBI:29105"/>
    </ligand>
</feature>
<dbReference type="AlphaFoldDB" id="A0A4V1IUN2"/>
<dbReference type="GO" id="GO:0016020">
    <property type="term" value="C:membrane"/>
    <property type="evidence" value="ECO:0007669"/>
    <property type="project" value="UniProtKB-SubCell"/>
</dbReference>
<reference evidence="9" key="1">
    <citation type="journal article" date="2018" name="Nat. Microbiol.">
        <title>Leveraging single-cell genomics to expand the fungal tree of life.</title>
        <authorList>
            <person name="Ahrendt S.R."/>
            <person name="Quandt C.A."/>
            <person name="Ciobanu D."/>
            <person name="Clum A."/>
            <person name="Salamov A."/>
            <person name="Andreopoulos B."/>
            <person name="Cheng J.F."/>
            <person name="Woyke T."/>
            <person name="Pelin A."/>
            <person name="Henrissat B."/>
            <person name="Reynolds N.K."/>
            <person name="Benny G.L."/>
            <person name="Smith M.E."/>
            <person name="James T.Y."/>
            <person name="Grigoriev I.V."/>
        </authorList>
    </citation>
    <scope>NUCLEOTIDE SEQUENCE [LARGE SCALE GENOMIC DNA]</scope>
    <source>
        <strain evidence="9">ATCC 52028</strain>
    </source>
</reference>
<evidence type="ECO:0000256" key="5">
    <source>
        <dbReference type="ARBA" id="ARBA00023136"/>
    </source>
</evidence>
<dbReference type="Pfam" id="PF03006">
    <property type="entry name" value="HlyIII"/>
    <property type="match status" value="1"/>
</dbReference>
<evidence type="ECO:0000313" key="9">
    <source>
        <dbReference type="Proteomes" id="UP000274922"/>
    </source>
</evidence>
<keyword evidence="4 7" id="KW-1133">Transmembrane helix</keyword>
<dbReference type="GO" id="GO:0038023">
    <property type="term" value="F:signaling receptor activity"/>
    <property type="evidence" value="ECO:0007669"/>
    <property type="project" value="TreeGrafter"/>
</dbReference>
<evidence type="ECO:0000256" key="2">
    <source>
        <dbReference type="ARBA" id="ARBA00007018"/>
    </source>
</evidence>
<keyword evidence="5 7" id="KW-0472">Membrane</keyword>
<feature type="non-terminal residue" evidence="8">
    <location>
        <position position="1"/>
    </location>
</feature>
<dbReference type="PANTHER" id="PTHR20855:SF52">
    <property type="entry name" value="ADIPONECTIN RECEPTOR PROTEIN"/>
    <property type="match status" value="1"/>
</dbReference>
<feature type="transmembrane region" description="Helical" evidence="7">
    <location>
        <begin position="131"/>
        <end position="157"/>
    </location>
</feature>
<dbReference type="OrthoDB" id="5585746at2759"/>
<dbReference type="GO" id="GO:0006882">
    <property type="term" value="P:intracellular zinc ion homeostasis"/>
    <property type="evidence" value="ECO:0007669"/>
    <property type="project" value="TreeGrafter"/>
</dbReference>
<feature type="binding site" evidence="6">
    <location>
        <position position="120"/>
    </location>
    <ligand>
        <name>Zn(2+)</name>
        <dbReference type="ChEBI" id="CHEBI:29105"/>
    </ligand>
</feature>
<evidence type="ECO:0000256" key="4">
    <source>
        <dbReference type="ARBA" id="ARBA00022989"/>
    </source>
</evidence>
<dbReference type="STRING" id="1555241.A0A4V1IUN2"/>